<keyword evidence="7" id="KW-0812">Transmembrane</keyword>
<evidence type="ECO:0000256" key="7">
    <source>
        <dbReference type="SAM" id="Phobius"/>
    </source>
</evidence>
<dbReference type="GO" id="GO:0046872">
    <property type="term" value="F:metal ion binding"/>
    <property type="evidence" value="ECO:0007669"/>
    <property type="project" value="UniProtKB-KW"/>
</dbReference>
<keyword evidence="4 6" id="KW-0862">Zinc</keyword>
<keyword evidence="2" id="KW-0479">Metal-binding</keyword>
<reference evidence="10" key="1">
    <citation type="submission" date="2013-02" db="EMBL/GenBank/DDBJ databases">
        <authorList>
            <consortium name="The Broad Institute Genome Sequencing Platform"/>
            <person name="Cuomo C."/>
            <person name="Becnel J."/>
            <person name="Sanscrainte N."/>
            <person name="Walker B."/>
            <person name="Young S.K."/>
            <person name="Zeng Q."/>
            <person name="Gargeya S."/>
            <person name="Fitzgerald M."/>
            <person name="Haas B."/>
            <person name="Abouelleil A."/>
            <person name="Alvarado L."/>
            <person name="Arachchi H.M."/>
            <person name="Berlin A.M."/>
            <person name="Chapman S.B."/>
            <person name="Dewar J."/>
            <person name="Goldberg J."/>
            <person name="Griggs A."/>
            <person name="Gujja S."/>
            <person name="Hansen M."/>
            <person name="Howarth C."/>
            <person name="Imamovic A."/>
            <person name="Larimer J."/>
            <person name="McCowan C."/>
            <person name="Murphy C."/>
            <person name="Neiman D."/>
            <person name="Pearson M."/>
            <person name="Priest M."/>
            <person name="Roberts A."/>
            <person name="Saif S."/>
            <person name="Shea T."/>
            <person name="Sisk P."/>
            <person name="Sykes S."/>
            <person name="Wortman J."/>
            <person name="Nusbaum C."/>
            <person name="Birren B."/>
        </authorList>
    </citation>
    <scope>NUCLEOTIDE SEQUENCE [LARGE SCALE GENOMIC DNA]</scope>
    <source>
        <strain evidence="10">PRA339</strain>
    </source>
</reference>
<keyword evidence="1 6" id="KW-0645">Protease</keyword>
<dbReference type="VEuPathDB" id="MicrosporidiaDB:H312_02212"/>
<evidence type="ECO:0000256" key="4">
    <source>
        <dbReference type="ARBA" id="ARBA00022833"/>
    </source>
</evidence>
<sequence length="405" mass="48445">MLKKLLISLCFYIINLCTPIFSFICLILSWIDYKKIKESTTRKYKSITYTKLTETNEIHNICEKRSFIYIFVAISITLFINLGYSFLVFFIIHRFIEDHTGSWYDFFFNYKCKNLEEISQYLSGYADILFIFFIYSFLSSLIDNFTIMLLLSLIFLKFSQNIYKYLLEHFPGGIPLHWILLFVFSVAIIKLIVSYISYLIYFKFDEGIQINLPEETKDLIEKNFDYIIYHPYSTGVKAETGVIFNKTFIILKGNVLMLEDHELYAIILHEIGRGLNLGIHKVYFMRIFLLQFIISFFYFFFKLYVNEFYEGRNIYILFLLISLSFAIHMISDLILNIYNFRVELKADNYAIKEGYGEQLISALQKMNYYDLRTCRINYLTNLLLFKHPCNYLRAINYDEQKFDKI</sequence>
<keyword evidence="3 6" id="KW-0378">Hydrolase</keyword>
<feature type="transmembrane region" description="Helical" evidence="7">
    <location>
        <begin position="283"/>
        <end position="301"/>
    </location>
</feature>
<keyword evidence="5 6" id="KW-0482">Metalloprotease</keyword>
<dbReference type="OrthoDB" id="10322470at2759"/>
<evidence type="ECO:0000256" key="1">
    <source>
        <dbReference type="ARBA" id="ARBA00022670"/>
    </source>
</evidence>
<organism evidence="9 10">
    <name type="scientific">Anncaliia algerae PRA339</name>
    <dbReference type="NCBI Taxonomy" id="1288291"/>
    <lineage>
        <taxon>Eukaryota</taxon>
        <taxon>Fungi</taxon>
        <taxon>Fungi incertae sedis</taxon>
        <taxon>Microsporidia</taxon>
        <taxon>Tubulinosematoidea</taxon>
        <taxon>Tubulinosematidae</taxon>
        <taxon>Anncaliia</taxon>
    </lineage>
</organism>
<dbReference type="HOGENOM" id="CLU_068369_0_0_1"/>
<protein>
    <recommendedName>
        <fullName evidence="8">Peptidase M48 domain-containing protein</fullName>
    </recommendedName>
</protein>
<comment type="similarity">
    <text evidence="6">Belongs to the peptidase M48 family.</text>
</comment>
<comment type="cofactor">
    <cofactor evidence="6">
        <name>Zn(2+)</name>
        <dbReference type="ChEBI" id="CHEBI:29105"/>
    </cofactor>
    <text evidence="6">Binds 1 zinc ion per subunit.</text>
</comment>
<feature type="transmembrane region" description="Helical" evidence="7">
    <location>
        <begin position="6"/>
        <end position="33"/>
    </location>
</feature>
<evidence type="ECO:0000313" key="10">
    <source>
        <dbReference type="Proteomes" id="UP000030655"/>
    </source>
</evidence>
<evidence type="ECO:0000256" key="3">
    <source>
        <dbReference type="ARBA" id="ARBA00022801"/>
    </source>
</evidence>
<evidence type="ECO:0000256" key="5">
    <source>
        <dbReference type="ARBA" id="ARBA00023049"/>
    </source>
</evidence>
<proteinExistence type="inferred from homology"/>
<feature type="domain" description="Peptidase M48" evidence="8">
    <location>
        <begin position="241"/>
        <end position="393"/>
    </location>
</feature>
<evidence type="ECO:0000256" key="2">
    <source>
        <dbReference type="ARBA" id="ARBA00022723"/>
    </source>
</evidence>
<keyword evidence="7" id="KW-1133">Transmembrane helix</keyword>
<feature type="transmembrane region" description="Helical" evidence="7">
    <location>
        <begin position="67"/>
        <end position="92"/>
    </location>
</feature>
<evidence type="ECO:0000256" key="6">
    <source>
        <dbReference type="RuleBase" id="RU003983"/>
    </source>
</evidence>
<reference evidence="9 10" key="2">
    <citation type="submission" date="2014-03" db="EMBL/GenBank/DDBJ databases">
        <title>The Genome Sequence of Anncaliia algerae insect isolate PRA339.</title>
        <authorList>
            <consortium name="The Broad Institute Genome Sequencing Platform"/>
            <consortium name="The Broad Institute Genome Sequencing Center for Infectious Disease"/>
            <person name="Cuomo C."/>
            <person name="Becnel J."/>
            <person name="Sanscrainte N."/>
            <person name="Walker B."/>
            <person name="Young S.K."/>
            <person name="Zeng Q."/>
            <person name="Gargeya S."/>
            <person name="Fitzgerald M."/>
            <person name="Haas B."/>
            <person name="Abouelleil A."/>
            <person name="Alvarado L."/>
            <person name="Arachchi H.M."/>
            <person name="Berlin A.M."/>
            <person name="Chapman S.B."/>
            <person name="Dewar J."/>
            <person name="Goldberg J."/>
            <person name="Griggs A."/>
            <person name="Gujja S."/>
            <person name="Hansen M."/>
            <person name="Howarth C."/>
            <person name="Imamovic A."/>
            <person name="Larimer J."/>
            <person name="McCowan C."/>
            <person name="Murphy C."/>
            <person name="Neiman D."/>
            <person name="Pearson M."/>
            <person name="Priest M."/>
            <person name="Roberts A."/>
            <person name="Saif S."/>
            <person name="Shea T."/>
            <person name="Sisk P."/>
            <person name="Sykes S."/>
            <person name="Wortman J."/>
            <person name="Nusbaum C."/>
            <person name="Birren B."/>
        </authorList>
    </citation>
    <scope>NUCLEOTIDE SEQUENCE [LARGE SCALE GENOMIC DNA]</scope>
    <source>
        <strain evidence="9 10">PRA339</strain>
    </source>
</reference>
<feature type="transmembrane region" description="Helical" evidence="7">
    <location>
        <begin position="178"/>
        <end position="201"/>
    </location>
</feature>
<keyword evidence="7" id="KW-0472">Membrane</keyword>
<dbReference type="GO" id="GO:0004222">
    <property type="term" value="F:metalloendopeptidase activity"/>
    <property type="evidence" value="ECO:0007669"/>
    <property type="project" value="InterPro"/>
</dbReference>
<accession>A0A059F071</accession>
<name>A0A059F071_9MICR</name>
<keyword evidence="10" id="KW-1185">Reference proteome</keyword>
<dbReference type="EMBL" id="KK365184">
    <property type="protein sequence ID" value="KCZ80386.1"/>
    <property type="molecule type" value="Genomic_DNA"/>
</dbReference>
<dbReference type="Proteomes" id="UP000030655">
    <property type="component" value="Unassembled WGS sequence"/>
</dbReference>
<evidence type="ECO:0000313" key="9">
    <source>
        <dbReference type="EMBL" id="KCZ80386.1"/>
    </source>
</evidence>
<feature type="transmembrane region" description="Helical" evidence="7">
    <location>
        <begin position="313"/>
        <end position="335"/>
    </location>
</feature>
<dbReference type="Pfam" id="PF01435">
    <property type="entry name" value="Peptidase_M48"/>
    <property type="match status" value="1"/>
</dbReference>
<dbReference type="GO" id="GO:0006508">
    <property type="term" value="P:proteolysis"/>
    <property type="evidence" value="ECO:0007669"/>
    <property type="project" value="UniProtKB-KW"/>
</dbReference>
<dbReference type="AlphaFoldDB" id="A0A059F071"/>
<gene>
    <name evidence="9" type="ORF">H312_02212</name>
</gene>
<dbReference type="InterPro" id="IPR001915">
    <property type="entry name" value="Peptidase_M48"/>
</dbReference>
<evidence type="ECO:0000259" key="8">
    <source>
        <dbReference type="Pfam" id="PF01435"/>
    </source>
</evidence>